<name>A0A9E7N7H3_9CAUD</name>
<keyword evidence="2" id="KW-1185">Reference proteome</keyword>
<reference evidence="1" key="1">
    <citation type="submission" date="2022-05" db="EMBL/GenBank/DDBJ databases">
        <authorList>
            <person name="Friedrich I."/>
            <person name="Poehlein A."/>
            <person name="Schneider D."/>
            <person name="Hertel R."/>
            <person name="Daniel R."/>
        </authorList>
    </citation>
    <scope>NUCLEOTIDE SEQUENCE</scope>
</reference>
<dbReference type="EMBL" id="ON529858">
    <property type="protein sequence ID" value="UTC29877.1"/>
    <property type="molecule type" value="Genomic_DNA"/>
</dbReference>
<evidence type="ECO:0000313" key="2">
    <source>
        <dbReference type="Proteomes" id="UP001057427"/>
    </source>
</evidence>
<gene>
    <name evidence="1" type="ORF">BAJUN_02710</name>
</gene>
<dbReference type="Gene3D" id="3.30.2000.20">
    <property type="match status" value="1"/>
</dbReference>
<accession>A0A9E7N7H3</accession>
<sequence length="149" mass="16642">MNEHDMLRQVLEQQALALVGPLNMKLVLDNDDFVQPKDGKVWSEFWFETGKTTATTGGGAKGWERTSGVLQFTLKCPENTGNGPLLKVAAAIKRAFNRKQWNVPPEGYVSLDPVSVQAHGKPMGGLYHVIVDATFWFHHRDTAAPEFYE</sequence>
<proteinExistence type="predicted"/>
<evidence type="ECO:0000313" key="1">
    <source>
        <dbReference type="EMBL" id="UTC29877.1"/>
    </source>
</evidence>
<organism evidence="1 2">
    <name type="scientific">Brevundimonas phage vB_BgoS-Bajun</name>
    <dbReference type="NCBI Taxonomy" id="2948594"/>
    <lineage>
        <taxon>Viruses</taxon>
        <taxon>Duplodnaviria</taxon>
        <taxon>Heunggongvirae</taxon>
        <taxon>Uroviricota</taxon>
        <taxon>Caudoviricetes</taxon>
        <taxon>Dolichocephalovirinae</taxon>
    </lineage>
</organism>
<protein>
    <submittedName>
        <fullName evidence="1">Uncharacterized protein</fullName>
    </submittedName>
</protein>
<dbReference type="Proteomes" id="UP001057427">
    <property type="component" value="Segment"/>
</dbReference>